<comment type="cofactor">
    <cofactor evidence="1">
        <name>Mg(2+)</name>
        <dbReference type="ChEBI" id="CHEBI:18420"/>
    </cofactor>
</comment>
<dbReference type="InterPro" id="IPR003601">
    <property type="entry name" value="Topo_IA_2"/>
</dbReference>
<evidence type="ECO:0000256" key="5">
    <source>
        <dbReference type="ARBA" id="ARBA00022723"/>
    </source>
</evidence>
<feature type="active site" description="O-(5'-phospho-DNA)-tyrosine intermediate" evidence="16">
    <location>
        <position position="964"/>
    </location>
</feature>
<dbReference type="InterPro" id="IPR013497">
    <property type="entry name" value="Topo_IA_cen"/>
</dbReference>
<evidence type="ECO:0000256" key="10">
    <source>
        <dbReference type="ARBA" id="ARBA00022842"/>
    </source>
</evidence>
<evidence type="ECO:0000313" key="23">
    <source>
        <dbReference type="EMBL" id="ABU81698.1"/>
    </source>
</evidence>
<evidence type="ECO:0000256" key="14">
    <source>
        <dbReference type="ARBA" id="ARBA00043976"/>
    </source>
</evidence>
<dbReference type="Gene3D" id="1.10.290.10">
    <property type="entry name" value="Topoisomerase I, domain 4"/>
    <property type="match status" value="1"/>
</dbReference>
<reference evidence="23 24" key="1">
    <citation type="journal article" date="2008" name="Genome Biol.">
        <title>A genomic analysis of the archaeal system Ignicoccus hospitalis-Nanoarchaeum equitans.</title>
        <authorList>
            <person name="Podar M."/>
            <person name="Anderson I."/>
            <person name="Makarova K.S."/>
            <person name="Elkins J.G."/>
            <person name="Ivanova N."/>
            <person name="Wall M.A."/>
            <person name="Lykidis A."/>
            <person name="Mavromatis K."/>
            <person name="Sun H."/>
            <person name="Hudson M.E."/>
            <person name="Chen W."/>
            <person name="Deciu C."/>
            <person name="Hutchison D."/>
            <person name="Eads J.R."/>
            <person name="Anderson A."/>
            <person name="Fernandes F."/>
            <person name="Szeto E."/>
            <person name="Lapidus A."/>
            <person name="Kyrpides N.C."/>
            <person name="Saier M.H.Jr."/>
            <person name="Richardson P.M."/>
            <person name="Rachel R."/>
            <person name="Huber H."/>
            <person name="Eisen J.A."/>
            <person name="Koonin E.V."/>
            <person name="Keller M."/>
            <person name="Stetter K.O."/>
        </authorList>
    </citation>
    <scope>NUCLEOTIDE SEQUENCE [LARGE SCALE GENOMIC DNA]</scope>
    <source>
        <strain evidence="24">KIN4/I / DSM 18386 / JCM 14125</strain>
    </source>
</reference>
<keyword evidence="8 16" id="KW-0862">Zinc</keyword>
<dbReference type="HAMAP" id="MF_01125">
    <property type="entry name" value="Reverse_gyrase"/>
    <property type="match status" value="1"/>
</dbReference>
<keyword evidence="12 16" id="KW-0238">DNA-binding</keyword>
<dbReference type="EC" id="5.6.2.-" evidence="16"/>
<dbReference type="GO" id="GO:0005737">
    <property type="term" value="C:cytoplasm"/>
    <property type="evidence" value="ECO:0007669"/>
    <property type="project" value="UniProtKB-SubCell"/>
</dbReference>
<evidence type="ECO:0000256" key="9">
    <source>
        <dbReference type="ARBA" id="ARBA00022840"/>
    </source>
</evidence>
<comment type="similarity">
    <text evidence="16">In the C-terminal section; belongs to the type IA topoisomerase family.</text>
</comment>
<dbReference type="eggNOG" id="arCOG01526">
    <property type="taxonomic scope" value="Archaea"/>
</dbReference>
<dbReference type="PROSITE" id="PS52036">
    <property type="entry name" value="ZF_RG_N"/>
    <property type="match status" value="1"/>
</dbReference>
<protein>
    <recommendedName>
        <fullName evidence="16 17">Reverse gyrase</fullName>
        <ecNumber evidence="16">5.6.2.-</ecNumber>
    </recommendedName>
</protein>
<dbReference type="RefSeq" id="WP_011998550.1">
    <property type="nucleotide sequence ID" value="NC_009776.1"/>
</dbReference>
<keyword evidence="9 16" id="KW-0067">ATP-binding</keyword>
<dbReference type="Gene3D" id="2.60.510.20">
    <property type="match status" value="1"/>
</dbReference>
<dbReference type="GeneID" id="5562369"/>
<dbReference type="SUPFAM" id="SSF52540">
    <property type="entry name" value="P-loop containing nucleoside triphosphate hydrolases"/>
    <property type="match status" value="2"/>
</dbReference>
<dbReference type="InterPro" id="IPR003602">
    <property type="entry name" value="Topo_IA_DNA-bd_dom"/>
</dbReference>
<dbReference type="CDD" id="cd18798">
    <property type="entry name" value="SF2_C_reverse_gyrase"/>
    <property type="match status" value="1"/>
</dbReference>
<comment type="miscellaneous">
    <text evidence="16">This enzyme is the only unique feature of hyperthermophilic bacteria/archaea known and seems to be essential for adaptation to life at high temperatures. It may play a role in stabilization of DNA at high temperatures.</text>
</comment>
<dbReference type="GO" id="GO:0008094">
    <property type="term" value="F:ATP-dependent activity, acting on DNA"/>
    <property type="evidence" value="ECO:0007669"/>
    <property type="project" value="UniProtKB-UniRule"/>
</dbReference>
<dbReference type="SMART" id="SM00437">
    <property type="entry name" value="TOP1Ac"/>
    <property type="match status" value="1"/>
</dbReference>
<organism evidence="23 24">
    <name type="scientific">Ignicoccus hospitalis (strain KIN4/I / DSM 18386 / JCM 14125)</name>
    <dbReference type="NCBI Taxonomy" id="453591"/>
    <lineage>
        <taxon>Archaea</taxon>
        <taxon>Thermoproteota</taxon>
        <taxon>Thermoprotei</taxon>
        <taxon>Desulfurococcales</taxon>
        <taxon>Desulfurococcaceae</taxon>
        <taxon>Ignicoccus</taxon>
    </lineage>
</organism>
<evidence type="ECO:0000256" key="17">
    <source>
        <dbReference type="RuleBase" id="RU004026"/>
    </source>
</evidence>
<comment type="domain">
    <text evidence="16">Introduction of positive supercoils requires the cooperation of both domains. The helicase-like domain probably does not directly unwind DNA, but more likely acts by driving ATP-dependent conformational changes within the whole enzyme. A beta hairpin in the 'latch' region of the N-terminal domain plays a regulatory role in the enzyme, repressing topoisomerase activity in the absence of ATP and preventing the enzyme from acting as an ATP-independent relaxing enzyme; it also helps to coordinate nucleotide hydrolysis by the ATPase domain with the supercoiling activity of the topoisomerase domain.</text>
</comment>
<evidence type="ECO:0000256" key="8">
    <source>
        <dbReference type="ARBA" id="ARBA00022833"/>
    </source>
</evidence>
<evidence type="ECO:0000256" key="3">
    <source>
        <dbReference type="ARBA" id="ARBA00011245"/>
    </source>
</evidence>
<dbReference type="PROSITE" id="PS51192">
    <property type="entry name" value="HELICASE_ATP_BIND_1"/>
    <property type="match status" value="1"/>
</dbReference>
<dbReference type="AlphaFoldDB" id="A8A9U6"/>
<comment type="catalytic activity">
    <reaction evidence="15 16 17">
        <text>ATP + H2O = ADP + phosphate + H(+)</text>
        <dbReference type="Rhea" id="RHEA:13065"/>
        <dbReference type="ChEBI" id="CHEBI:15377"/>
        <dbReference type="ChEBI" id="CHEBI:15378"/>
        <dbReference type="ChEBI" id="CHEBI:30616"/>
        <dbReference type="ChEBI" id="CHEBI:43474"/>
        <dbReference type="ChEBI" id="CHEBI:456216"/>
    </reaction>
</comment>
<dbReference type="PROSITE" id="PS52037">
    <property type="entry name" value="ZF_RG_C"/>
    <property type="match status" value="1"/>
</dbReference>
<keyword evidence="6 16" id="KW-0547">Nucleotide-binding</keyword>
<evidence type="ECO:0000256" key="12">
    <source>
        <dbReference type="ARBA" id="ARBA00023125"/>
    </source>
</evidence>
<feature type="domain" description="Topo IA-type catalytic" evidence="22">
    <location>
        <begin position="802"/>
        <end position="1246"/>
    </location>
</feature>
<evidence type="ECO:0000259" key="22">
    <source>
        <dbReference type="PROSITE" id="PS52039"/>
    </source>
</evidence>
<dbReference type="CDD" id="cd00186">
    <property type="entry name" value="TOP1Ac"/>
    <property type="match status" value="1"/>
</dbReference>
<dbReference type="KEGG" id="iho:Igni_0516"/>
<evidence type="ECO:0000259" key="21">
    <source>
        <dbReference type="PROSITE" id="PS52036"/>
    </source>
</evidence>
<dbReference type="PhylomeDB" id="A8A9U6"/>
<dbReference type="GO" id="GO:0005524">
    <property type="term" value="F:ATP binding"/>
    <property type="evidence" value="ECO:0007669"/>
    <property type="project" value="UniProtKB-UniRule"/>
</dbReference>
<evidence type="ECO:0000256" key="4">
    <source>
        <dbReference type="ARBA" id="ARBA00022490"/>
    </source>
</evidence>
<dbReference type="PANTHER" id="PTHR43505">
    <property type="entry name" value="REVERSE GYRASE"/>
    <property type="match status" value="1"/>
</dbReference>
<dbReference type="STRING" id="453591.Igni_0516"/>
<dbReference type="GO" id="GO:0008270">
    <property type="term" value="F:zinc ion binding"/>
    <property type="evidence" value="ECO:0007669"/>
    <property type="project" value="UniProtKB-UniRule"/>
</dbReference>
<dbReference type="InterPro" id="IPR013826">
    <property type="entry name" value="Topo_IA_cen_sub3"/>
</dbReference>
<dbReference type="CDD" id="cd17924">
    <property type="entry name" value="DDXDc_reverse_gyrase"/>
    <property type="match status" value="1"/>
</dbReference>
<feature type="coiled-coil region" evidence="18">
    <location>
        <begin position="242"/>
        <end position="292"/>
    </location>
</feature>
<evidence type="ECO:0000313" key="24">
    <source>
        <dbReference type="Proteomes" id="UP000000262"/>
    </source>
</evidence>
<evidence type="ECO:0000259" key="19">
    <source>
        <dbReference type="PROSITE" id="PS50880"/>
    </source>
</evidence>
<dbReference type="InterPro" id="IPR034142">
    <property type="entry name" value="TOPRIM_RevGyr"/>
</dbReference>
<gene>
    <name evidence="16" type="primary">rgy</name>
    <name evidence="23" type="ordered locus">Igni_0516</name>
</gene>
<sequence>MYASYRRSCPSCGGEIEDVNLSLGLPCDKCLRVVGLESLKLDPSKKDSPSVRRRLIELGGPLGESLKLEEELESLEKVFQEVLGAPMWSAQRAWALRALRGESFSIVAPTGMGKSTLGALLSVYLSHKKKKKSYIIVPTTPLVDMMFRKVSAFAEAFGVRAVYFHSKMSPSQRKEMKERLLSGDFDVLITTSRFLINNLDLLKNYEFGFVFVDDVDSVLKSPKNVDRILMVLGLQESDVKRLEEVDKELSRKAQVLTKLQDLQKRYQLLKEMRELEEELEDLKRKVKGNLIVSSATGRAKGNRVRLFTRLLGFTPGGVGEGVRNVVDSYSRSSDVVEVVKKLGKGGLVFVPADLGAKGAEEVAEALRAAGVAAEVATSERIGVIKDFEEGRVEVLVGVATHYGVLVRGIDLPHVVRYAVFVGVPRFKFKLKLEEPSPMTIYRLCSLAARFFEECASLYAKLRKWVQRLGPAGLQSVEEALKEGSASTPASKDFMEAYTKLKEIIEKTDFIEKLKESGEVDVVAEDSLYVLIPDAATYLQASGRTSRLYAGGVTKGLSVVLVDSEPLFRGLKKRLAWVVEEWKEFESLNLSELLKEIDEDRKKVLKVIRGELKVEEVRDLMKTVLMIVESPNKARTITSFFGRPSVRQVKGVKVYEVTLGDKLLYVAASGGHVYDLVEEADPCNEEPCMLFGIRVKDVPEEVLSSIKRCAVCGHQFSGDVKECPRCGSPFIKDAKDVVDGLRELAQEVDEVLIGTDPDTEGEKIGWDLKNLISPFAKKIRRAEFHEITKKAILKALENPRDFDMGYVWSQMVRRAEDRLTGFTLSPKLWFELWPQLCEVSKEMKKKLLGCPLTRNLSAGRVQTPVLGWVIQRYEEYAKSKKKFYIIRFDGRELEFSEDELRGFSKKLAIDGKVKILKVEEEVEELKPLPPYTTDTMLEDASKLGLDPSRAMRVAQDLFEMGFITYHRTDSTRVSDAGIAVAREWITSKFEGLFAPRRWGEGGAHEAIRPTRPLSAEDLKRLIEEGMITPPRELSKQHFMLYDMIFRRFMASQMKEAKVKKAVYEITVEEGGAVVGKKVLEKYVERVFDGFLLVYPIVKIESLPEGEYEVKEVRAVSRHTVPLYTQADLIRLMKERGLGRPSTYAKIVSTLLERRYVTLSKVGKKLVPTVRGYAVYSYLTGKVVGAGWVRKALEVIINPEGKSKYFQKLVEEEATRRLEKVMDEIAEKKDEKMYINVLKDIIEETKVIPFLSDKGAQPSLR</sequence>
<dbReference type="OrthoDB" id="30963at2157"/>
<keyword evidence="11 16" id="KW-0799">Topoisomerase</keyword>
<dbReference type="InterPro" id="IPR013824">
    <property type="entry name" value="Topo_IA_cen_sub1"/>
</dbReference>
<dbReference type="GO" id="GO:0006260">
    <property type="term" value="P:DNA replication"/>
    <property type="evidence" value="ECO:0007669"/>
    <property type="project" value="UniProtKB-UniRule"/>
</dbReference>
<dbReference type="Gene3D" id="3.40.50.300">
    <property type="entry name" value="P-loop containing nucleotide triphosphate hydrolases"/>
    <property type="match status" value="3"/>
</dbReference>
<keyword evidence="4 16" id="KW-0963">Cytoplasm</keyword>
<dbReference type="SMART" id="SM00487">
    <property type="entry name" value="DEXDc"/>
    <property type="match status" value="1"/>
</dbReference>
<accession>A8A9U6</accession>
<comment type="subunit">
    <text evidence="3 16">Monomer.</text>
</comment>
<evidence type="ECO:0000256" key="2">
    <source>
        <dbReference type="ARBA" id="ARBA00004496"/>
    </source>
</evidence>
<dbReference type="GO" id="GO:0016887">
    <property type="term" value="F:ATP hydrolysis activity"/>
    <property type="evidence" value="ECO:0007669"/>
    <property type="project" value="RHEA"/>
</dbReference>
<dbReference type="PROSITE" id="PS50880">
    <property type="entry name" value="TOPRIM"/>
    <property type="match status" value="1"/>
</dbReference>
<dbReference type="SMART" id="SM00436">
    <property type="entry name" value="TOP1Bc"/>
    <property type="match status" value="1"/>
</dbReference>
<dbReference type="InterPro" id="IPR023405">
    <property type="entry name" value="Topo_IA_core_domain"/>
</dbReference>
<comment type="cofactor">
    <cofactor evidence="16">
        <name>Zn(2+)</name>
        <dbReference type="ChEBI" id="CHEBI:29105"/>
    </cofactor>
    <text evidence="16">Binds 1 or 2 zinc ions per subunit.</text>
</comment>
<proteinExistence type="inferred from homology"/>
<dbReference type="SMART" id="SM00493">
    <property type="entry name" value="TOPRIM"/>
    <property type="match status" value="1"/>
</dbReference>
<comment type="subcellular location">
    <subcellularLocation>
        <location evidence="2 16">Cytoplasm</location>
    </subcellularLocation>
</comment>
<dbReference type="InterPro" id="IPR005736">
    <property type="entry name" value="Reverse_gyrase"/>
</dbReference>
<dbReference type="Pfam" id="PF01751">
    <property type="entry name" value="Toprim"/>
    <property type="match status" value="1"/>
</dbReference>
<dbReference type="Gene3D" id="3.40.50.140">
    <property type="match status" value="1"/>
</dbReference>
<evidence type="ECO:0000256" key="15">
    <source>
        <dbReference type="ARBA" id="ARBA00049360"/>
    </source>
</evidence>
<feature type="region of interest" description="Topoisomerase I" evidence="16">
    <location>
        <begin position="618"/>
        <end position="1259"/>
    </location>
</feature>
<name>A8A9U6_IGNH4</name>
<evidence type="ECO:0000256" key="13">
    <source>
        <dbReference type="ARBA" id="ARBA00023235"/>
    </source>
</evidence>
<dbReference type="CDD" id="cd03361">
    <property type="entry name" value="TOPRIM_TopoIA_RevGyr"/>
    <property type="match status" value="1"/>
</dbReference>
<feature type="domain" description="RG N-terminal-type" evidence="21">
    <location>
        <begin position="1"/>
        <end position="40"/>
    </location>
</feature>
<keyword evidence="13 16" id="KW-0413">Isomerase</keyword>
<dbReference type="GO" id="GO:0006265">
    <property type="term" value="P:DNA topological change"/>
    <property type="evidence" value="ECO:0007669"/>
    <property type="project" value="UniProtKB-UniRule"/>
</dbReference>
<evidence type="ECO:0000256" key="16">
    <source>
        <dbReference type="HAMAP-Rule" id="MF_01125"/>
    </source>
</evidence>
<dbReference type="SUPFAM" id="SSF56712">
    <property type="entry name" value="Prokaryotic type I DNA topoisomerase"/>
    <property type="match status" value="1"/>
</dbReference>
<keyword evidence="18" id="KW-0175">Coiled coil</keyword>
<keyword evidence="16" id="KW-0378">Hydrolase</keyword>
<dbReference type="EMBL" id="CP000816">
    <property type="protein sequence ID" value="ABU81698.1"/>
    <property type="molecule type" value="Genomic_DNA"/>
</dbReference>
<keyword evidence="5 16" id="KW-0479">Metal-binding</keyword>
<dbReference type="InterPro" id="IPR006171">
    <property type="entry name" value="TOPRIM_dom"/>
</dbReference>
<dbReference type="GO" id="GO:0160097">
    <property type="term" value="F:reverse gyrase activity"/>
    <property type="evidence" value="ECO:0007669"/>
    <property type="project" value="UniProtKB-UniRule"/>
</dbReference>
<dbReference type="PRINTS" id="PR00417">
    <property type="entry name" value="PRTPISMRASEI"/>
</dbReference>
<dbReference type="Proteomes" id="UP000000262">
    <property type="component" value="Chromosome"/>
</dbReference>
<evidence type="ECO:0000256" key="6">
    <source>
        <dbReference type="ARBA" id="ARBA00022741"/>
    </source>
</evidence>
<dbReference type="PANTHER" id="PTHR43505:SF1">
    <property type="entry name" value="REVERSE GYRASE"/>
    <property type="match status" value="1"/>
</dbReference>
<keyword evidence="24" id="KW-1185">Reference proteome</keyword>
<feature type="domain" description="Helicase ATP-binding" evidence="20">
    <location>
        <begin position="95"/>
        <end position="230"/>
    </location>
</feature>
<evidence type="ECO:0000256" key="11">
    <source>
        <dbReference type="ARBA" id="ARBA00023029"/>
    </source>
</evidence>
<dbReference type="InterPro" id="IPR027417">
    <property type="entry name" value="P-loop_NTPase"/>
</dbReference>
<dbReference type="InterPro" id="IPR040569">
    <property type="entry name" value="Znf_Rg"/>
</dbReference>
<comment type="function">
    <text evidence="17">Modifies the topological state of DNA by introducing positive supercoils in an ATP-dependent process, increasing the linking number in steps of +1. Binds to single-stranded DNA, transiently cleaves and then rejoins the ends, introducing a positive supercoil in the process. The scissile phosphodiester is attacked by the catalytic tyrosine of the enzyme, resulting in the formation of a DNA-(5'-phosphotyrosyl)-enzyme intermediate. Involved in rewinding DNA strands in regions of the chromosome that have opened up to allow replication, transcription, DNA repair and/or for DNA protection.</text>
</comment>
<evidence type="ECO:0000259" key="20">
    <source>
        <dbReference type="PROSITE" id="PS51192"/>
    </source>
</evidence>
<dbReference type="Pfam" id="PF17915">
    <property type="entry name" value="zf_Rg"/>
    <property type="match status" value="1"/>
</dbReference>
<dbReference type="Pfam" id="PF01131">
    <property type="entry name" value="Topoisom_bac"/>
    <property type="match status" value="1"/>
</dbReference>
<dbReference type="NCBIfam" id="TIGR01054">
    <property type="entry name" value="rgy"/>
    <property type="match status" value="1"/>
</dbReference>
<dbReference type="PROSITE" id="PS52039">
    <property type="entry name" value="TOPO_IA_2"/>
    <property type="match status" value="1"/>
</dbReference>
<comment type="similarity">
    <text evidence="14 16">In the N-terminal section; belongs to the DEAD box helicase family. DDVD subfamily.</text>
</comment>
<keyword evidence="7 16" id="KW-0863">Zinc-finger</keyword>
<evidence type="ECO:0000256" key="1">
    <source>
        <dbReference type="ARBA" id="ARBA00001946"/>
    </source>
</evidence>
<dbReference type="HOGENOM" id="CLU_002886_0_0_2"/>
<dbReference type="GO" id="GO:0003677">
    <property type="term" value="F:DNA binding"/>
    <property type="evidence" value="ECO:0007669"/>
    <property type="project" value="UniProtKB-UniRule"/>
</dbReference>
<evidence type="ECO:0000256" key="7">
    <source>
        <dbReference type="ARBA" id="ARBA00022771"/>
    </source>
</evidence>
<dbReference type="InterPro" id="IPR014001">
    <property type="entry name" value="Helicase_ATP-bd"/>
</dbReference>
<feature type="domain" description="Toprim" evidence="19">
    <location>
        <begin position="622"/>
        <end position="786"/>
    </location>
</feature>
<keyword evidence="10" id="KW-0460">Magnesium</keyword>
<dbReference type="Gene3D" id="1.10.460.10">
    <property type="entry name" value="Topoisomerase I, domain 2"/>
    <property type="match status" value="1"/>
</dbReference>
<dbReference type="Pfam" id="PF00270">
    <property type="entry name" value="DEAD"/>
    <property type="match status" value="1"/>
</dbReference>
<feature type="binding site" evidence="16">
    <location>
        <position position="91"/>
    </location>
    <ligand>
        <name>ATP</name>
        <dbReference type="ChEBI" id="CHEBI:30616"/>
    </ligand>
</feature>
<comment type="function">
    <text evidence="16">Modifies the topological state of DNA by introducing positive supercoils in an ATP-dependent process, increasing the linking number in steps of +1. Binds to single-stranded DNA, transiently cleaves and then rejoins the ends, introducing a positive supercoil in the process. The scissile phosphodiester is attacked by the catalytic tyrosine of the enzyme, resulting in the formation of a DNA-(5'-phosphotyrosyl)-enzyme intermediate. Probably involved in rewinding DNA strands in regions of the chromosome that have opened up to allow replication, transcription, DNA repair and/or for DNA protection.</text>
</comment>
<dbReference type="InterPro" id="IPR011545">
    <property type="entry name" value="DEAD/DEAH_box_helicase_dom"/>
</dbReference>
<evidence type="ECO:0000256" key="18">
    <source>
        <dbReference type="SAM" id="Coils"/>
    </source>
</evidence>